<dbReference type="EMBL" id="BARW01022289">
    <property type="protein sequence ID" value="GAI97746.1"/>
    <property type="molecule type" value="Genomic_DNA"/>
</dbReference>
<reference evidence="1" key="1">
    <citation type="journal article" date="2014" name="Front. Microbiol.">
        <title>High frequency of phylogenetically diverse reductive dehalogenase-homologous genes in deep subseafloor sedimentary metagenomes.</title>
        <authorList>
            <person name="Kawai M."/>
            <person name="Futagami T."/>
            <person name="Toyoda A."/>
            <person name="Takaki Y."/>
            <person name="Nishi S."/>
            <person name="Hori S."/>
            <person name="Arai W."/>
            <person name="Tsubouchi T."/>
            <person name="Morono Y."/>
            <person name="Uchiyama I."/>
            <person name="Ito T."/>
            <person name="Fujiyama A."/>
            <person name="Inagaki F."/>
            <person name="Takami H."/>
        </authorList>
    </citation>
    <scope>NUCLEOTIDE SEQUENCE</scope>
    <source>
        <strain evidence="1">Expedition CK06-06</strain>
    </source>
</reference>
<dbReference type="InterPro" id="IPR013324">
    <property type="entry name" value="RNA_pol_sigma_r3/r4-like"/>
</dbReference>
<evidence type="ECO:0000313" key="1">
    <source>
        <dbReference type="EMBL" id="GAI97746.1"/>
    </source>
</evidence>
<feature type="non-terminal residue" evidence="1">
    <location>
        <position position="70"/>
    </location>
</feature>
<comment type="caution">
    <text evidence="1">The sequence shown here is derived from an EMBL/GenBank/DDBJ whole genome shotgun (WGS) entry which is preliminary data.</text>
</comment>
<gene>
    <name evidence="1" type="ORF">S12H4_37248</name>
</gene>
<dbReference type="InterPro" id="IPR036388">
    <property type="entry name" value="WH-like_DNA-bd_sf"/>
</dbReference>
<evidence type="ECO:0008006" key="2">
    <source>
        <dbReference type="Google" id="ProtNLM"/>
    </source>
</evidence>
<organism evidence="1">
    <name type="scientific">marine sediment metagenome</name>
    <dbReference type="NCBI Taxonomy" id="412755"/>
    <lineage>
        <taxon>unclassified sequences</taxon>
        <taxon>metagenomes</taxon>
        <taxon>ecological metagenomes</taxon>
    </lineage>
</organism>
<name>X1U2A1_9ZZZZ</name>
<dbReference type="Gene3D" id="1.10.10.10">
    <property type="entry name" value="Winged helix-like DNA-binding domain superfamily/Winged helix DNA-binding domain"/>
    <property type="match status" value="1"/>
</dbReference>
<accession>X1U2A1</accession>
<dbReference type="AlphaFoldDB" id="X1U2A1"/>
<proteinExistence type="predicted"/>
<sequence length="70" mass="7865">MEKLSLKKNLFVIRLYFEGLSYDEIAAKAGVGKGTVTNVITELKAGRFPELGDLSEQIDSFRELKGEFRP</sequence>
<dbReference type="SUPFAM" id="SSF88659">
    <property type="entry name" value="Sigma3 and sigma4 domains of RNA polymerase sigma factors"/>
    <property type="match status" value="1"/>
</dbReference>
<protein>
    <recommendedName>
        <fullName evidence="2">RNA polymerase sigma factor 70 region 4 type 2 domain-containing protein</fullName>
    </recommendedName>
</protein>